<accession>A0A7C8VBT5</accession>
<dbReference type="Pfam" id="PF25534">
    <property type="entry name" value="DUF7918"/>
    <property type="match status" value="1"/>
</dbReference>
<dbReference type="AlphaFoldDB" id="A0A7C8VBT5"/>
<evidence type="ECO:0000313" key="3">
    <source>
        <dbReference type="EMBL" id="KAF3284267.1"/>
    </source>
</evidence>
<proteinExistence type="predicted"/>
<dbReference type="OrthoDB" id="3364132at2759"/>
<evidence type="ECO:0000256" key="1">
    <source>
        <dbReference type="SAM" id="MobiDB-lite"/>
    </source>
</evidence>
<gene>
    <name evidence="3" type="ORF">TWF970_011487</name>
</gene>
<feature type="region of interest" description="Disordered" evidence="1">
    <location>
        <begin position="224"/>
        <end position="261"/>
    </location>
</feature>
<dbReference type="PANTHER" id="PTHR36223">
    <property type="entry name" value="BETA-LACTAMASE-TYPE TRANSPEPTIDASE FOLD DOMAIN CONTAINING PROTEIN"/>
    <property type="match status" value="1"/>
</dbReference>
<protein>
    <recommendedName>
        <fullName evidence="2">DUF7918 domain-containing protein</fullName>
    </recommendedName>
</protein>
<organism evidence="3 4">
    <name type="scientific">Orbilia oligospora</name>
    <name type="common">Nematode-trapping fungus</name>
    <name type="synonym">Arthrobotrys oligospora</name>
    <dbReference type="NCBI Taxonomy" id="2813651"/>
    <lineage>
        <taxon>Eukaryota</taxon>
        <taxon>Fungi</taxon>
        <taxon>Dikarya</taxon>
        <taxon>Ascomycota</taxon>
        <taxon>Pezizomycotina</taxon>
        <taxon>Orbiliomycetes</taxon>
        <taxon>Orbiliales</taxon>
        <taxon>Orbiliaceae</taxon>
        <taxon>Orbilia</taxon>
    </lineage>
</organism>
<name>A0A7C8VBT5_ORBOL</name>
<comment type="caution">
    <text evidence="3">The sequence shown here is derived from an EMBL/GenBank/DDBJ whole genome shotgun (WGS) entry which is preliminary data.</text>
</comment>
<sequence length="261" mass="29483">MPTNKGFTCDLYIDGSKATEHNIATDNDTCTAWIVAEEGKTYRLKIDASGTKASQYKVHFRADGVSLRQLYLTRSDATWISTIEVERTADGSTVTCPLLFQNLNVEESDSKKIEAREEVIGNIGKLELSIWRVTISDIKSGFQEYEYKLEAAKVIKEKLLKGQAVSHCTNFGERTTEPPKKHLYCGSLLQAQGYIPRTPSPELIDEDLSDLTQEELRREVMRLREQNADIKREVKQEHDSQTPGKAKNNESTYIDLTGDDD</sequence>
<feature type="compositionally biased region" description="Basic and acidic residues" evidence="1">
    <location>
        <begin position="224"/>
        <end position="240"/>
    </location>
</feature>
<feature type="domain" description="DUF7918" evidence="2">
    <location>
        <begin position="7"/>
        <end position="187"/>
    </location>
</feature>
<reference evidence="3 4" key="1">
    <citation type="submission" date="2020-01" db="EMBL/GenBank/DDBJ databases">
        <authorList>
            <person name="Palmer J.M."/>
        </authorList>
    </citation>
    <scope>NUCLEOTIDE SEQUENCE [LARGE SCALE GENOMIC DNA]</scope>
    <source>
        <strain evidence="3 4">TWF970</strain>
    </source>
</reference>
<evidence type="ECO:0000313" key="4">
    <source>
        <dbReference type="Proteomes" id="UP000474640"/>
    </source>
</evidence>
<dbReference type="InterPro" id="IPR057678">
    <property type="entry name" value="DUF7918"/>
</dbReference>
<evidence type="ECO:0000259" key="2">
    <source>
        <dbReference type="Pfam" id="PF25534"/>
    </source>
</evidence>
<dbReference type="Proteomes" id="UP000474640">
    <property type="component" value="Unassembled WGS sequence"/>
</dbReference>
<dbReference type="PANTHER" id="PTHR36223:SF1">
    <property type="entry name" value="TRANSCRIPTION ELONGATION FACTOR EAF N-TERMINAL DOMAIN-CONTAINING PROTEIN"/>
    <property type="match status" value="1"/>
</dbReference>
<dbReference type="EMBL" id="JAABOJ010000009">
    <property type="protein sequence ID" value="KAF3284267.1"/>
    <property type="molecule type" value="Genomic_DNA"/>
</dbReference>